<accession>A0A4Z0GXX6</accession>
<sequence length="70" mass="8316">MRKWRNKVDFLYKLQLVERLWNDDNWTEADEKVVGTHFQHLKRWTEEGRVLMAGRTTNEAASSFGITDSC</sequence>
<reference evidence="1 2" key="1">
    <citation type="journal article" date="2003" name="Int. J. Syst. Evol. Microbiol.">
        <title>Halobacillus salinus sp. nov., isolated from a salt lake on the coast of the East Sea in Korea.</title>
        <authorList>
            <person name="Yoon J.H."/>
            <person name="Kang K.H."/>
            <person name="Park Y.H."/>
        </authorList>
    </citation>
    <scope>NUCLEOTIDE SEQUENCE [LARGE SCALE GENOMIC DNA]</scope>
    <source>
        <strain evidence="1 2">HSL-3</strain>
    </source>
</reference>
<dbReference type="AlphaFoldDB" id="A0A4Z0GXX6"/>
<name>A0A4Z0GXX6_9BACI</name>
<gene>
    <name evidence="1" type="ORF">E4663_10955</name>
</gene>
<dbReference type="RefSeq" id="WP_206663484.1">
    <property type="nucleotide sequence ID" value="NZ_SRJC01000002.1"/>
</dbReference>
<evidence type="ECO:0000313" key="1">
    <source>
        <dbReference type="EMBL" id="TGB02674.1"/>
    </source>
</evidence>
<proteinExistence type="predicted"/>
<organism evidence="1 2">
    <name type="scientific">Halobacillus salinus</name>
    <dbReference type="NCBI Taxonomy" id="192814"/>
    <lineage>
        <taxon>Bacteria</taxon>
        <taxon>Bacillati</taxon>
        <taxon>Bacillota</taxon>
        <taxon>Bacilli</taxon>
        <taxon>Bacillales</taxon>
        <taxon>Bacillaceae</taxon>
        <taxon>Halobacillus</taxon>
    </lineage>
</organism>
<dbReference type="Proteomes" id="UP000297982">
    <property type="component" value="Unassembled WGS sequence"/>
</dbReference>
<keyword evidence="2" id="KW-1185">Reference proteome</keyword>
<protein>
    <submittedName>
        <fullName evidence="1">Uncharacterized protein</fullName>
    </submittedName>
</protein>
<dbReference type="EMBL" id="SRJC01000002">
    <property type="protein sequence ID" value="TGB02674.1"/>
    <property type="molecule type" value="Genomic_DNA"/>
</dbReference>
<dbReference type="STRING" id="192814.GCA_900166575_03000"/>
<comment type="caution">
    <text evidence="1">The sequence shown here is derived from an EMBL/GenBank/DDBJ whole genome shotgun (WGS) entry which is preliminary data.</text>
</comment>
<evidence type="ECO:0000313" key="2">
    <source>
        <dbReference type="Proteomes" id="UP000297982"/>
    </source>
</evidence>